<dbReference type="InterPro" id="IPR014716">
    <property type="entry name" value="Fibrinogen_a/b/g_C_1"/>
</dbReference>
<dbReference type="SMART" id="SM00186">
    <property type="entry name" value="FBG"/>
    <property type="match status" value="1"/>
</dbReference>
<dbReference type="Proteomes" id="UP001634394">
    <property type="component" value="Unassembled WGS sequence"/>
</dbReference>
<name>A0ABD3UYX2_SINWO</name>
<dbReference type="CDD" id="cd00087">
    <property type="entry name" value="FReD"/>
    <property type="match status" value="1"/>
</dbReference>
<dbReference type="Pfam" id="PF00147">
    <property type="entry name" value="Fibrinogen_C"/>
    <property type="match status" value="1"/>
</dbReference>
<dbReference type="EMBL" id="JBJQND010000015">
    <property type="protein sequence ID" value="KAL3853495.1"/>
    <property type="molecule type" value="Genomic_DNA"/>
</dbReference>
<feature type="chain" id="PRO_5044869085" description="Fibrinogen C-terminal domain-containing protein" evidence="2">
    <location>
        <begin position="20"/>
        <end position="289"/>
    </location>
</feature>
<gene>
    <name evidence="4" type="ORF">ACJMK2_017031</name>
</gene>
<reference evidence="4 5" key="1">
    <citation type="submission" date="2024-11" db="EMBL/GenBank/DDBJ databases">
        <title>Chromosome-level genome assembly of the freshwater bivalve Anodonta woodiana.</title>
        <authorList>
            <person name="Chen X."/>
        </authorList>
    </citation>
    <scope>NUCLEOTIDE SEQUENCE [LARGE SCALE GENOMIC DNA]</scope>
    <source>
        <strain evidence="4">MN2024</strain>
        <tissue evidence="4">Gills</tissue>
    </source>
</reference>
<dbReference type="NCBIfam" id="NF040941">
    <property type="entry name" value="GGGWT_bact"/>
    <property type="match status" value="1"/>
</dbReference>
<evidence type="ECO:0000259" key="3">
    <source>
        <dbReference type="PROSITE" id="PS51406"/>
    </source>
</evidence>
<dbReference type="SUPFAM" id="SSF56496">
    <property type="entry name" value="Fibrinogen C-terminal domain-like"/>
    <property type="match status" value="1"/>
</dbReference>
<keyword evidence="2" id="KW-0732">Signal</keyword>
<comment type="caution">
    <text evidence="4">The sequence shown here is derived from an EMBL/GenBank/DDBJ whole genome shotgun (WGS) entry which is preliminary data.</text>
</comment>
<evidence type="ECO:0000313" key="4">
    <source>
        <dbReference type="EMBL" id="KAL3853495.1"/>
    </source>
</evidence>
<dbReference type="FunFam" id="3.90.215.10:FF:000001">
    <property type="entry name" value="Tenascin isoform 1"/>
    <property type="match status" value="1"/>
</dbReference>
<sequence>MAVTLLLLCVTSLSITANAQDVTTVPNNQIMNELSLLRAMVTMLQDQMADIKTTLLNNTNRQMLCPTQDGSKQQVNQKDCYDVQKSGSKTSGVYTVYPPGEGSGVQVYCNMDVEGGGWLVIQKRDNGHVDFYRTYSEYEAGFGNKSDEHWLGNRYIHEITSSGDYELLVILEDFQKHVKTAQYSHFQVGSATDSYKLDVSGYNGTAGDSLIFDHNGKPFSTHDADHDSSSTNCAQVHHGGYWYSSCLKSNVNGQWGKADLTGITWGSYENWRMYVLKHTEMLIRPVHRS</sequence>
<protein>
    <recommendedName>
        <fullName evidence="3">Fibrinogen C-terminal domain-containing protein</fullName>
    </recommendedName>
</protein>
<feature type="domain" description="Fibrinogen C-terminal" evidence="3">
    <location>
        <begin position="71"/>
        <end position="287"/>
    </location>
</feature>
<evidence type="ECO:0000256" key="1">
    <source>
        <dbReference type="ARBA" id="ARBA00023157"/>
    </source>
</evidence>
<accession>A0ABD3UYX2</accession>
<dbReference type="InterPro" id="IPR002181">
    <property type="entry name" value="Fibrinogen_a/b/g_C_dom"/>
</dbReference>
<dbReference type="InterPro" id="IPR050373">
    <property type="entry name" value="Fibrinogen_C-term_domain"/>
</dbReference>
<feature type="signal peptide" evidence="2">
    <location>
        <begin position="1"/>
        <end position="19"/>
    </location>
</feature>
<dbReference type="PANTHER" id="PTHR19143">
    <property type="entry name" value="FIBRINOGEN/TENASCIN/ANGIOPOEITIN"/>
    <property type="match status" value="1"/>
</dbReference>
<evidence type="ECO:0000313" key="5">
    <source>
        <dbReference type="Proteomes" id="UP001634394"/>
    </source>
</evidence>
<dbReference type="AlphaFoldDB" id="A0ABD3UYX2"/>
<keyword evidence="5" id="KW-1185">Reference proteome</keyword>
<dbReference type="PROSITE" id="PS51406">
    <property type="entry name" value="FIBRINOGEN_C_2"/>
    <property type="match status" value="1"/>
</dbReference>
<organism evidence="4 5">
    <name type="scientific">Sinanodonta woodiana</name>
    <name type="common">Chinese pond mussel</name>
    <name type="synonym">Anodonta woodiana</name>
    <dbReference type="NCBI Taxonomy" id="1069815"/>
    <lineage>
        <taxon>Eukaryota</taxon>
        <taxon>Metazoa</taxon>
        <taxon>Spiralia</taxon>
        <taxon>Lophotrochozoa</taxon>
        <taxon>Mollusca</taxon>
        <taxon>Bivalvia</taxon>
        <taxon>Autobranchia</taxon>
        <taxon>Heteroconchia</taxon>
        <taxon>Palaeoheterodonta</taxon>
        <taxon>Unionida</taxon>
        <taxon>Unionoidea</taxon>
        <taxon>Unionidae</taxon>
        <taxon>Unioninae</taxon>
        <taxon>Sinanodonta</taxon>
    </lineage>
</organism>
<evidence type="ECO:0000256" key="2">
    <source>
        <dbReference type="SAM" id="SignalP"/>
    </source>
</evidence>
<dbReference type="Gene3D" id="3.90.215.10">
    <property type="entry name" value="Gamma Fibrinogen, chain A, domain 1"/>
    <property type="match status" value="1"/>
</dbReference>
<proteinExistence type="predicted"/>
<dbReference type="InterPro" id="IPR036056">
    <property type="entry name" value="Fibrinogen-like_C"/>
</dbReference>
<keyword evidence="1" id="KW-1015">Disulfide bond</keyword>